<organism evidence="1 2">
    <name type="scientific">Deinococcus aetherius</name>
    <dbReference type="NCBI Taxonomy" id="200252"/>
    <lineage>
        <taxon>Bacteria</taxon>
        <taxon>Thermotogati</taxon>
        <taxon>Deinococcota</taxon>
        <taxon>Deinococci</taxon>
        <taxon>Deinococcales</taxon>
        <taxon>Deinococcaceae</taxon>
        <taxon>Deinococcus</taxon>
    </lineage>
</organism>
<reference evidence="1" key="1">
    <citation type="submission" date="2022-07" db="EMBL/GenBank/DDBJ databases">
        <title>Complete Genome Sequence of the Radioresistant Bacterium Deinococcus aetherius ST0316, Isolated from the Air Dust collected in Lower Stratosphere above Japan.</title>
        <authorList>
            <person name="Satoh K."/>
            <person name="Hagiwara K."/>
            <person name="Katsumata K."/>
            <person name="Kubo A."/>
            <person name="Yokobori S."/>
            <person name="Yamagishi A."/>
            <person name="Oono Y."/>
            <person name="Narumi I."/>
        </authorList>
    </citation>
    <scope>NUCLEOTIDE SEQUENCE</scope>
    <source>
        <strain evidence="1">ST0316</strain>
    </source>
</reference>
<dbReference type="Proteomes" id="UP001064971">
    <property type="component" value="Chromosome"/>
</dbReference>
<evidence type="ECO:0008006" key="3">
    <source>
        <dbReference type="Google" id="ProtNLM"/>
    </source>
</evidence>
<dbReference type="EMBL" id="AP026560">
    <property type="protein sequence ID" value="BDP41684.1"/>
    <property type="molecule type" value="Genomic_DNA"/>
</dbReference>
<dbReference type="SUPFAM" id="SSF81301">
    <property type="entry name" value="Nucleotidyltransferase"/>
    <property type="match status" value="1"/>
</dbReference>
<name>A0ABN6RII7_9DEIO</name>
<protein>
    <recommendedName>
        <fullName evidence="3">Polymerase beta nucleotidyltransferase domain-containing protein</fullName>
    </recommendedName>
</protein>
<evidence type="ECO:0000313" key="2">
    <source>
        <dbReference type="Proteomes" id="UP001064971"/>
    </source>
</evidence>
<accession>A0ABN6RII7</accession>
<sequence>MRGPAAQSRLEAALPAALSRVTATPGVHAVLWCGSASQGEADAHSDLDFHALVTGDQRWRGSFVVDGVPVEVFHNPPRKIRAMFAQGEAATVAMFAEGRVLVPHPDLDALVAEARALYAAGPAPRPPTPAERHMLVDEVVEAQASVSEPIHAYLVANAAGRLVRALYAARGWWEVGPRHWLRDLAAREAGAARQLRVALNGARPEERQAALETLALGVLGSLEYGESATEPQAVP</sequence>
<evidence type="ECO:0000313" key="1">
    <source>
        <dbReference type="EMBL" id="BDP41684.1"/>
    </source>
</evidence>
<dbReference type="RefSeq" id="WP_264774421.1">
    <property type="nucleotide sequence ID" value="NZ_AP026560.1"/>
</dbReference>
<gene>
    <name evidence="1" type="ORF">DAETH_16530</name>
</gene>
<keyword evidence="2" id="KW-1185">Reference proteome</keyword>
<dbReference type="InterPro" id="IPR043519">
    <property type="entry name" value="NT_sf"/>
</dbReference>
<dbReference type="Gene3D" id="3.30.460.10">
    <property type="entry name" value="Beta Polymerase, domain 2"/>
    <property type="match status" value="1"/>
</dbReference>
<proteinExistence type="predicted"/>